<sequence>MLLAINYANPARRVLRSSTVKMFFSQYQHNGNEQREVSAHNQHKKLISASALQGFLDKTYTFSGASVVGTLGIATVLSHSAMVAQSPGTMLLGGFGLSIAGIFGVSFGKYTTDALRGTTTKSATRLAGLAALVSGMGISSAPAFAFYDLSYVLPPSLLMTTMVFTGASVYARKAQPGSFLAYGPALSGGLLGLVGTGLVGIGSEMFFGPNMFSALAHNVQLYAGIPLFTAFVAYDTHVAIQRFESGDPDHLGCSLALYLDFMNILVRMMEIVNKMKRE</sequence>
<proteinExistence type="inferred from homology"/>
<evidence type="ECO:0000256" key="3">
    <source>
        <dbReference type="ARBA" id="ARBA00022989"/>
    </source>
</evidence>
<evidence type="ECO:0000256" key="1">
    <source>
        <dbReference type="ARBA" id="ARBA00004141"/>
    </source>
</evidence>
<dbReference type="EMBL" id="HBIC01011237">
    <property type="protein sequence ID" value="CAE0276774.1"/>
    <property type="molecule type" value="Transcribed_RNA"/>
</dbReference>
<protein>
    <recommendedName>
        <fullName evidence="7">Growth hormone-inducible transmembrane protein</fullName>
    </recommendedName>
</protein>
<evidence type="ECO:0000313" key="6">
    <source>
        <dbReference type="EMBL" id="CAE0276774.1"/>
    </source>
</evidence>
<feature type="transmembrane region" description="Helical" evidence="5">
    <location>
        <begin position="153"/>
        <end position="172"/>
    </location>
</feature>
<accession>A0A7S3GVE9</accession>
<dbReference type="InterPro" id="IPR006214">
    <property type="entry name" value="Bax_inhibitor_1-related"/>
</dbReference>
<keyword evidence="3 5" id="KW-1133">Transmembrane helix</keyword>
<comment type="subcellular location">
    <subcellularLocation>
        <location evidence="1">Membrane</location>
        <topology evidence="1">Multi-pass membrane protein</topology>
    </subcellularLocation>
</comment>
<feature type="transmembrane region" description="Helical" evidence="5">
    <location>
        <begin position="126"/>
        <end position="147"/>
    </location>
</feature>
<dbReference type="PANTHER" id="PTHR23291:SF50">
    <property type="entry name" value="PROTEIN LIFEGUARD 4"/>
    <property type="match status" value="1"/>
</dbReference>
<feature type="transmembrane region" description="Helical" evidence="5">
    <location>
        <begin position="88"/>
        <end position="105"/>
    </location>
</feature>
<name>A0A7S3GVE9_9STRA</name>
<organism evidence="6">
    <name type="scientific">Spumella elongata</name>
    <dbReference type="NCBI Taxonomy" id="89044"/>
    <lineage>
        <taxon>Eukaryota</taxon>
        <taxon>Sar</taxon>
        <taxon>Stramenopiles</taxon>
        <taxon>Ochrophyta</taxon>
        <taxon>Chrysophyceae</taxon>
        <taxon>Chromulinales</taxon>
        <taxon>Chromulinaceae</taxon>
        <taxon>Spumella</taxon>
    </lineage>
</organism>
<feature type="transmembrane region" description="Helical" evidence="5">
    <location>
        <begin position="60"/>
        <end position="82"/>
    </location>
</feature>
<evidence type="ECO:0000256" key="5">
    <source>
        <dbReference type="RuleBase" id="RU004379"/>
    </source>
</evidence>
<evidence type="ECO:0000256" key="4">
    <source>
        <dbReference type="ARBA" id="ARBA00023136"/>
    </source>
</evidence>
<feature type="transmembrane region" description="Helical" evidence="5">
    <location>
        <begin position="221"/>
        <end position="240"/>
    </location>
</feature>
<keyword evidence="4 5" id="KW-0472">Membrane</keyword>
<dbReference type="PANTHER" id="PTHR23291">
    <property type="entry name" value="BAX INHIBITOR-RELATED"/>
    <property type="match status" value="1"/>
</dbReference>
<reference evidence="6" key="1">
    <citation type="submission" date="2021-01" db="EMBL/GenBank/DDBJ databases">
        <authorList>
            <person name="Corre E."/>
            <person name="Pelletier E."/>
            <person name="Niang G."/>
            <person name="Scheremetjew M."/>
            <person name="Finn R."/>
            <person name="Kale V."/>
            <person name="Holt S."/>
            <person name="Cochrane G."/>
            <person name="Meng A."/>
            <person name="Brown T."/>
            <person name="Cohen L."/>
        </authorList>
    </citation>
    <scope>NUCLEOTIDE SEQUENCE</scope>
    <source>
        <strain evidence="6">CCAP 955/1</strain>
    </source>
</reference>
<dbReference type="Pfam" id="PF01027">
    <property type="entry name" value="Bax1-I"/>
    <property type="match status" value="1"/>
</dbReference>
<evidence type="ECO:0008006" key="7">
    <source>
        <dbReference type="Google" id="ProtNLM"/>
    </source>
</evidence>
<gene>
    <name evidence="6" type="ORF">SELO1098_LOCUS5604</name>
</gene>
<evidence type="ECO:0000256" key="2">
    <source>
        <dbReference type="ARBA" id="ARBA00022692"/>
    </source>
</evidence>
<dbReference type="AlphaFoldDB" id="A0A7S3GVE9"/>
<comment type="similarity">
    <text evidence="5">Belongs to the BI1 family.</text>
</comment>
<feature type="transmembrane region" description="Helical" evidence="5">
    <location>
        <begin position="179"/>
        <end position="201"/>
    </location>
</feature>
<dbReference type="GO" id="GO:0016020">
    <property type="term" value="C:membrane"/>
    <property type="evidence" value="ECO:0007669"/>
    <property type="project" value="UniProtKB-SubCell"/>
</dbReference>
<keyword evidence="2 5" id="KW-0812">Transmembrane</keyword>